<dbReference type="PANTHER" id="PTHR43542">
    <property type="entry name" value="METHYLTRANSFERASE"/>
    <property type="match status" value="1"/>
</dbReference>
<dbReference type="GO" id="GO:0052913">
    <property type="term" value="F:16S rRNA (guanine(966)-N(2))-methyltransferase activity"/>
    <property type="evidence" value="ECO:0007669"/>
    <property type="project" value="UniProtKB-EC"/>
</dbReference>
<keyword evidence="2 3" id="KW-0808">Transferase</keyword>
<organism evidence="3 4">
    <name type="scientific">Chloracidobacterium validum</name>
    <dbReference type="NCBI Taxonomy" id="2821543"/>
    <lineage>
        <taxon>Bacteria</taxon>
        <taxon>Pseudomonadati</taxon>
        <taxon>Acidobacteriota</taxon>
        <taxon>Terriglobia</taxon>
        <taxon>Terriglobales</taxon>
        <taxon>Acidobacteriaceae</taxon>
        <taxon>Chloracidobacterium</taxon>
    </lineage>
</organism>
<evidence type="ECO:0000256" key="2">
    <source>
        <dbReference type="ARBA" id="ARBA00022679"/>
    </source>
</evidence>
<dbReference type="InterPro" id="IPR029063">
    <property type="entry name" value="SAM-dependent_MTases_sf"/>
</dbReference>
<name>A0ABX8BAX0_9BACT</name>
<evidence type="ECO:0000256" key="1">
    <source>
        <dbReference type="ARBA" id="ARBA00022603"/>
    </source>
</evidence>
<protein>
    <submittedName>
        <fullName evidence="3">16S rRNA (Guanine(966)-N(2))-methyltransferase RsmD</fullName>
        <ecNumber evidence="3">2.1.1.171</ecNumber>
    </submittedName>
</protein>
<reference evidence="3 4" key="1">
    <citation type="submission" date="2021-03" db="EMBL/GenBank/DDBJ databases">
        <title>Genomic and phenotypic characterization of Chloracidobacterium isolates provides evidence for multiple species.</title>
        <authorList>
            <person name="Saini M.K."/>
            <person name="Costas A.M.G."/>
            <person name="Tank M."/>
            <person name="Bryant D.A."/>
        </authorList>
    </citation>
    <scope>NUCLEOTIDE SEQUENCE [LARGE SCALE GENOMIC DNA]</scope>
    <source>
        <strain evidence="3 4">BV2-C</strain>
    </source>
</reference>
<dbReference type="PIRSF" id="PIRSF004553">
    <property type="entry name" value="CHP00095"/>
    <property type="match status" value="1"/>
</dbReference>
<evidence type="ECO:0000313" key="3">
    <source>
        <dbReference type="EMBL" id="QUW02788.1"/>
    </source>
</evidence>
<dbReference type="InterPro" id="IPR004398">
    <property type="entry name" value="RNA_MeTrfase_RsmD"/>
</dbReference>
<dbReference type="PANTHER" id="PTHR43542:SF1">
    <property type="entry name" value="METHYLTRANSFERASE"/>
    <property type="match status" value="1"/>
</dbReference>
<proteinExistence type="predicted"/>
<evidence type="ECO:0000313" key="4">
    <source>
        <dbReference type="Proteomes" id="UP000676506"/>
    </source>
</evidence>
<keyword evidence="4" id="KW-1185">Reference proteome</keyword>
<dbReference type="Pfam" id="PF03602">
    <property type="entry name" value="Cons_hypoth95"/>
    <property type="match status" value="1"/>
</dbReference>
<dbReference type="RefSeq" id="WP_211428679.1">
    <property type="nucleotide sequence ID" value="NZ_CP072648.1"/>
</dbReference>
<dbReference type="CDD" id="cd02440">
    <property type="entry name" value="AdoMet_MTases"/>
    <property type="match status" value="1"/>
</dbReference>
<sequence length="183" mass="20243">MRVIAGLHRGKRLRSNDGLHVRPTSDRLRETLFNILSPYISATTFLDLCAGSGAVGIEALSRGAQQVTFVENSRRALMALVDNLARCGIGEEAELVQRDAVSAVKQFIQAERRFDFIFCDPPYASPIYAPLLDLLGAHPLLNADGWLVVEHHAKRPLAETIGRLRRFRAVQQGESTLSFFGSL</sequence>
<dbReference type="PROSITE" id="PS00092">
    <property type="entry name" value="N6_MTASE"/>
    <property type="match status" value="1"/>
</dbReference>
<dbReference type="SUPFAM" id="SSF53335">
    <property type="entry name" value="S-adenosyl-L-methionine-dependent methyltransferases"/>
    <property type="match status" value="1"/>
</dbReference>
<dbReference type="NCBIfam" id="TIGR00095">
    <property type="entry name" value="16S rRNA (guanine(966)-N(2))-methyltransferase RsmD"/>
    <property type="match status" value="1"/>
</dbReference>
<accession>A0ABX8BAX0</accession>
<dbReference type="InterPro" id="IPR002052">
    <property type="entry name" value="DNA_methylase_N6_adenine_CS"/>
</dbReference>
<dbReference type="EMBL" id="CP072648">
    <property type="protein sequence ID" value="QUW02788.1"/>
    <property type="molecule type" value="Genomic_DNA"/>
</dbReference>
<dbReference type="Proteomes" id="UP000676506">
    <property type="component" value="Chromosome 1"/>
</dbReference>
<keyword evidence="1 3" id="KW-0489">Methyltransferase</keyword>
<dbReference type="Gene3D" id="3.40.50.150">
    <property type="entry name" value="Vaccinia Virus protein VP39"/>
    <property type="match status" value="1"/>
</dbReference>
<dbReference type="EC" id="2.1.1.171" evidence="3"/>
<dbReference type="InterPro" id="IPR001020">
    <property type="entry name" value="PTS_HPr_His_P_site"/>
</dbReference>
<dbReference type="PROSITE" id="PS00369">
    <property type="entry name" value="PTS_HPR_HIS"/>
    <property type="match status" value="1"/>
</dbReference>
<gene>
    <name evidence="3" type="primary">rsmD</name>
    <name evidence="3" type="ORF">J8C06_10705</name>
</gene>